<feature type="compositionally biased region" description="Polar residues" evidence="5">
    <location>
        <begin position="479"/>
        <end position="491"/>
    </location>
</feature>
<feature type="compositionally biased region" description="Pro residues" evidence="5">
    <location>
        <begin position="414"/>
        <end position="425"/>
    </location>
</feature>
<evidence type="ECO:0000256" key="7">
    <source>
        <dbReference type="SAM" id="SignalP"/>
    </source>
</evidence>
<feature type="compositionally biased region" description="Polar residues" evidence="5">
    <location>
        <begin position="501"/>
        <end position="524"/>
    </location>
</feature>
<feature type="compositionally biased region" description="Polar residues" evidence="5">
    <location>
        <begin position="582"/>
        <end position="609"/>
    </location>
</feature>
<protein>
    <submittedName>
        <fullName evidence="8">Pali-domain-containing protein</fullName>
    </submittedName>
</protein>
<feature type="compositionally biased region" description="Polar residues" evidence="5">
    <location>
        <begin position="625"/>
        <end position="635"/>
    </location>
</feature>
<dbReference type="GO" id="GO:0005886">
    <property type="term" value="C:plasma membrane"/>
    <property type="evidence" value="ECO:0007669"/>
    <property type="project" value="InterPro"/>
</dbReference>
<dbReference type="EMBL" id="MU004362">
    <property type="protein sequence ID" value="KAF2654559.1"/>
    <property type="molecule type" value="Genomic_DNA"/>
</dbReference>
<dbReference type="Proteomes" id="UP000799324">
    <property type="component" value="Unassembled WGS sequence"/>
</dbReference>
<dbReference type="GO" id="GO:0032153">
    <property type="term" value="C:cell division site"/>
    <property type="evidence" value="ECO:0007669"/>
    <property type="project" value="TreeGrafter"/>
</dbReference>
<feature type="compositionally biased region" description="Pro residues" evidence="5">
    <location>
        <begin position="366"/>
        <end position="378"/>
    </location>
</feature>
<accession>A0A6A6T3B6</accession>
<keyword evidence="4 6" id="KW-0472">Membrane</keyword>
<feature type="transmembrane region" description="Helical" evidence="6">
    <location>
        <begin position="152"/>
        <end position="174"/>
    </location>
</feature>
<dbReference type="OrthoDB" id="2354757at2759"/>
<evidence type="ECO:0000313" key="8">
    <source>
        <dbReference type="EMBL" id="KAF2654559.1"/>
    </source>
</evidence>
<feature type="compositionally biased region" description="Pro residues" evidence="5">
    <location>
        <begin position="639"/>
        <end position="651"/>
    </location>
</feature>
<feature type="compositionally biased region" description="Polar residues" evidence="5">
    <location>
        <begin position="538"/>
        <end position="551"/>
    </location>
</feature>
<proteinExistence type="predicted"/>
<keyword evidence="9" id="KW-1185">Reference proteome</keyword>
<sequence>MLRPATPLSILFFAAFVLLLLSTLSTPIIKGIPLATYQGFEFGVLGFCKPNGECNGPRIGYNTDDLFPSTSSSEFSLPSATRHSLSSILIVHPVAAFLTLICFSLAVAAHFHSPAHSPRYLLALLILTFPTLLVSLLAFLVDILLFVPHVAWGGWIVLAATIIIVASGVVTCAMRRTLVSRKARKKRIAENVEMNGQSYYDNRAAAEADMLPKAESPPPLSSDTMASGTDKMPGFATYDLQRQQSQDDRTPLNPRNPSLKTNSSNGRDGSERSQNPSRGPSGRSRQPVDQYGNPIPPLPSDGVMMMQNPPRNPSNRGNPQMYGRGRGGYPQRGGYGPPRGGYGPRGGMRGPPPPGWNGNGRGMRGPPGPGPVPGPMPGPGLMGRGGPPPGYNNDFYAQAPPARREPSPYGPRDVSPPAPMQPPMPIGQAMEMDARTGTPPMNPGQNYGLRESDGDVQGMLALQQGGGFPGQAPPRRPSNPMSPTSDYSQDEPTYAAAPRPNWNQNMSNPSNQTLPTTNSSNSRGLSPIQDSPVELPAQLSTVGMPNNQRSSDYYEDVDPRFAEPSNNPPPPALPSSLMPGGFSSNPNLLSVANPGQNGSDPNLPRNNSFEELPDGSRSPAASEASHFTSVSQRGVNPNWMPPPPGMGPPLPGQYGPYGGRKPIRQEDVILEANAANPDFTVPGAGLGRGRGRGRGPKGGRGGVAPATMAGMGLSNEGRYPGAAI</sequence>
<feature type="compositionally biased region" description="Low complexity" evidence="5">
    <location>
        <begin position="313"/>
        <end position="323"/>
    </location>
</feature>
<evidence type="ECO:0000256" key="5">
    <source>
        <dbReference type="SAM" id="MobiDB-lite"/>
    </source>
</evidence>
<comment type="subcellular location">
    <subcellularLocation>
        <location evidence="1">Membrane</location>
        <topology evidence="1">Multi-pass membrane protein</topology>
    </subcellularLocation>
</comment>
<gene>
    <name evidence="8" type="ORF">K491DRAFT_705152</name>
</gene>
<keyword evidence="2 6" id="KW-0812">Transmembrane</keyword>
<dbReference type="InterPro" id="IPR009571">
    <property type="entry name" value="SUR7/Rim9-like_fungi"/>
</dbReference>
<dbReference type="Pfam" id="PF06687">
    <property type="entry name" value="SUR7"/>
    <property type="match status" value="1"/>
</dbReference>
<evidence type="ECO:0000256" key="4">
    <source>
        <dbReference type="ARBA" id="ARBA00023136"/>
    </source>
</evidence>
<dbReference type="PANTHER" id="PTHR28013:SF3">
    <property type="entry name" value="PROTEIN DCV1-RELATED"/>
    <property type="match status" value="1"/>
</dbReference>
<dbReference type="AlphaFoldDB" id="A0A6A6T3B6"/>
<keyword evidence="3 6" id="KW-1133">Transmembrane helix</keyword>
<evidence type="ECO:0000313" key="9">
    <source>
        <dbReference type="Proteomes" id="UP000799324"/>
    </source>
</evidence>
<feature type="compositionally biased region" description="Polar residues" evidence="5">
    <location>
        <begin position="253"/>
        <end position="278"/>
    </location>
</feature>
<evidence type="ECO:0000256" key="6">
    <source>
        <dbReference type="SAM" id="Phobius"/>
    </source>
</evidence>
<dbReference type="GO" id="GO:0035838">
    <property type="term" value="C:growing cell tip"/>
    <property type="evidence" value="ECO:0007669"/>
    <property type="project" value="TreeGrafter"/>
</dbReference>
<feature type="transmembrane region" description="Helical" evidence="6">
    <location>
        <begin position="120"/>
        <end position="146"/>
    </location>
</feature>
<feature type="transmembrane region" description="Helical" evidence="6">
    <location>
        <begin position="85"/>
        <end position="108"/>
    </location>
</feature>
<keyword evidence="7" id="KW-0732">Signal</keyword>
<feature type="chain" id="PRO_5025443335" evidence="7">
    <location>
        <begin position="26"/>
        <end position="724"/>
    </location>
</feature>
<evidence type="ECO:0000256" key="3">
    <source>
        <dbReference type="ARBA" id="ARBA00022989"/>
    </source>
</evidence>
<dbReference type="InterPro" id="IPR051380">
    <property type="entry name" value="pH-response_reg_palI/RIM9"/>
</dbReference>
<organism evidence="8 9">
    <name type="scientific">Lophiostoma macrostomum CBS 122681</name>
    <dbReference type="NCBI Taxonomy" id="1314788"/>
    <lineage>
        <taxon>Eukaryota</taxon>
        <taxon>Fungi</taxon>
        <taxon>Dikarya</taxon>
        <taxon>Ascomycota</taxon>
        <taxon>Pezizomycotina</taxon>
        <taxon>Dothideomycetes</taxon>
        <taxon>Pleosporomycetidae</taxon>
        <taxon>Pleosporales</taxon>
        <taxon>Lophiostomataceae</taxon>
        <taxon>Lophiostoma</taxon>
    </lineage>
</organism>
<reference evidence="8" key="1">
    <citation type="journal article" date="2020" name="Stud. Mycol.">
        <title>101 Dothideomycetes genomes: a test case for predicting lifestyles and emergence of pathogens.</title>
        <authorList>
            <person name="Haridas S."/>
            <person name="Albert R."/>
            <person name="Binder M."/>
            <person name="Bloem J."/>
            <person name="Labutti K."/>
            <person name="Salamov A."/>
            <person name="Andreopoulos B."/>
            <person name="Baker S."/>
            <person name="Barry K."/>
            <person name="Bills G."/>
            <person name="Bluhm B."/>
            <person name="Cannon C."/>
            <person name="Castanera R."/>
            <person name="Culley D."/>
            <person name="Daum C."/>
            <person name="Ezra D."/>
            <person name="Gonzalez J."/>
            <person name="Henrissat B."/>
            <person name="Kuo A."/>
            <person name="Liang C."/>
            <person name="Lipzen A."/>
            <person name="Lutzoni F."/>
            <person name="Magnuson J."/>
            <person name="Mondo S."/>
            <person name="Nolan M."/>
            <person name="Ohm R."/>
            <person name="Pangilinan J."/>
            <person name="Park H.-J."/>
            <person name="Ramirez L."/>
            <person name="Alfaro M."/>
            <person name="Sun H."/>
            <person name="Tritt A."/>
            <person name="Yoshinaga Y."/>
            <person name="Zwiers L.-H."/>
            <person name="Turgeon B."/>
            <person name="Goodwin S."/>
            <person name="Spatafora J."/>
            <person name="Crous P."/>
            <person name="Grigoriev I."/>
        </authorList>
    </citation>
    <scope>NUCLEOTIDE SEQUENCE</scope>
    <source>
        <strain evidence="8">CBS 122681</strain>
    </source>
</reference>
<evidence type="ECO:0000256" key="1">
    <source>
        <dbReference type="ARBA" id="ARBA00004141"/>
    </source>
</evidence>
<evidence type="ECO:0000256" key="2">
    <source>
        <dbReference type="ARBA" id="ARBA00022692"/>
    </source>
</evidence>
<dbReference type="PANTHER" id="PTHR28013">
    <property type="entry name" value="PROTEIN DCV1-RELATED"/>
    <property type="match status" value="1"/>
</dbReference>
<feature type="compositionally biased region" description="Gly residues" evidence="5">
    <location>
        <begin position="324"/>
        <end position="349"/>
    </location>
</feature>
<name>A0A6A6T3B6_9PLEO</name>
<feature type="signal peptide" evidence="7">
    <location>
        <begin position="1"/>
        <end position="25"/>
    </location>
</feature>
<feature type="region of interest" description="Disordered" evidence="5">
    <location>
        <begin position="212"/>
        <end position="724"/>
    </location>
</feature>